<dbReference type="Proteomes" id="UP000035680">
    <property type="component" value="Unassembled WGS sequence"/>
</dbReference>
<evidence type="ECO:0000313" key="4">
    <source>
        <dbReference type="WBParaSite" id="SVE_1410000.1"/>
    </source>
</evidence>
<feature type="chain" id="PRO_5005330054" evidence="2">
    <location>
        <begin position="21"/>
        <end position="509"/>
    </location>
</feature>
<sequence>MAKHFIFLLLLLNIITFSHSTANPTRNAIEDVLKGIDTTTMYPKMAKFLGQLGELGNYLSHPLVMEDKNEYFKNISMVVDIIYKHIDMMEYLISEGDNKLMPYITQNFDESIELNKNVYIKPQWNGEDFLVRNLAGAEKLISEGKKLIENRKSLSGEENDFKTKNIATKNIDSYKEKKDTISNESESQWNGEEFLVQKLAEIDKIITEGKRVVEKHKSLFKEEKYAKLDIPRYKPKLAYEDLIIQVIRGLSHLLTLPKSKRNSTDFLKKNLSDITKFLSDDLRNHYIDYLNDRKILERLRKLSKKLKDTTEKKQKESEKNIKIVEKKSEQTSTSTTTTPPNIKIPRNENNIGPIKEVFEEIVKNLLVFSKNIAETYEKLSVKEYDTSKANIVKIIQLHLKTINHLADEVDYKLLPLLQQAFDKSKKSKRSSNVAAQWNGEIFWKHPSVKIRRSYKKQDSSTSTTKEKSIQDNEVGKLHYVTDLPYIPLDEAVVIPGRLTPSKSGYSAHH</sequence>
<dbReference type="WBParaSite" id="SVE_1410000.1">
    <property type="protein sequence ID" value="SVE_1410000.1"/>
    <property type="gene ID" value="SVE_1410000"/>
</dbReference>
<feature type="signal peptide" evidence="2">
    <location>
        <begin position="1"/>
        <end position="20"/>
    </location>
</feature>
<proteinExistence type="predicted"/>
<feature type="region of interest" description="Disordered" evidence="1">
    <location>
        <begin position="326"/>
        <end position="347"/>
    </location>
</feature>
<evidence type="ECO:0000256" key="2">
    <source>
        <dbReference type="SAM" id="SignalP"/>
    </source>
</evidence>
<dbReference type="AlphaFoldDB" id="A0A0K0FSQ2"/>
<name>A0A0K0FSQ2_STRVS</name>
<reference evidence="3" key="1">
    <citation type="submission" date="2014-07" db="EMBL/GenBank/DDBJ databases">
        <authorList>
            <person name="Martin A.A"/>
            <person name="De Silva N."/>
        </authorList>
    </citation>
    <scope>NUCLEOTIDE SEQUENCE</scope>
</reference>
<evidence type="ECO:0000313" key="3">
    <source>
        <dbReference type="Proteomes" id="UP000035680"/>
    </source>
</evidence>
<keyword evidence="2" id="KW-0732">Signal</keyword>
<keyword evidence="3" id="KW-1185">Reference proteome</keyword>
<evidence type="ECO:0000256" key="1">
    <source>
        <dbReference type="SAM" id="MobiDB-lite"/>
    </source>
</evidence>
<reference evidence="4" key="2">
    <citation type="submission" date="2015-08" db="UniProtKB">
        <authorList>
            <consortium name="WormBaseParasite"/>
        </authorList>
    </citation>
    <scope>IDENTIFICATION</scope>
</reference>
<protein>
    <submittedName>
        <fullName evidence="4">Merozoite surface protein 1</fullName>
    </submittedName>
</protein>
<organism evidence="3 4">
    <name type="scientific">Strongyloides venezuelensis</name>
    <name type="common">Threadworm</name>
    <dbReference type="NCBI Taxonomy" id="75913"/>
    <lineage>
        <taxon>Eukaryota</taxon>
        <taxon>Metazoa</taxon>
        <taxon>Ecdysozoa</taxon>
        <taxon>Nematoda</taxon>
        <taxon>Chromadorea</taxon>
        <taxon>Rhabditida</taxon>
        <taxon>Tylenchina</taxon>
        <taxon>Panagrolaimomorpha</taxon>
        <taxon>Strongyloidoidea</taxon>
        <taxon>Strongyloididae</taxon>
        <taxon>Strongyloides</taxon>
    </lineage>
</organism>
<accession>A0A0K0FSQ2</accession>